<proteinExistence type="predicted"/>
<organism evidence="1 2">
    <name type="scientific">Parelaphostrongylus tenuis</name>
    <name type="common">Meningeal worm</name>
    <dbReference type="NCBI Taxonomy" id="148309"/>
    <lineage>
        <taxon>Eukaryota</taxon>
        <taxon>Metazoa</taxon>
        <taxon>Ecdysozoa</taxon>
        <taxon>Nematoda</taxon>
        <taxon>Chromadorea</taxon>
        <taxon>Rhabditida</taxon>
        <taxon>Rhabditina</taxon>
        <taxon>Rhabditomorpha</taxon>
        <taxon>Strongyloidea</taxon>
        <taxon>Metastrongylidae</taxon>
        <taxon>Parelaphostrongylus</taxon>
    </lineage>
</organism>
<reference evidence="1" key="1">
    <citation type="submission" date="2021-06" db="EMBL/GenBank/DDBJ databases">
        <title>Parelaphostrongylus tenuis whole genome reference sequence.</title>
        <authorList>
            <person name="Garwood T.J."/>
            <person name="Larsen P.A."/>
            <person name="Fountain-Jones N.M."/>
            <person name="Garbe J.R."/>
            <person name="Macchietto M.G."/>
            <person name="Kania S.A."/>
            <person name="Gerhold R.W."/>
            <person name="Richards J.E."/>
            <person name="Wolf T.M."/>
        </authorList>
    </citation>
    <scope>NUCLEOTIDE SEQUENCE</scope>
    <source>
        <strain evidence="1">MNPRO001-30</strain>
        <tissue evidence="1">Meninges</tissue>
    </source>
</reference>
<keyword evidence="2" id="KW-1185">Reference proteome</keyword>
<protein>
    <submittedName>
        <fullName evidence="1">Uncharacterized protein</fullName>
    </submittedName>
</protein>
<comment type="caution">
    <text evidence="1">The sequence shown here is derived from an EMBL/GenBank/DDBJ whole genome shotgun (WGS) entry which is preliminary data.</text>
</comment>
<evidence type="ECO:0000313" key="2">
    <source>
        <dbReference type="Proteomes" id="UP001196413"/>
    </source>
</evidence>
<gene>
    <name evidence="1" type="ORF">KIN20_015526</name>
</gene>
<dbReference type="AlphaFoldDB" id="A0AAD5N4A5"/>
<accession>A0AAD5N4A5</accession>
<dbReference type="Proteomes" id="UP001196413">
    <property type="component" value="Unassembled WGS sequence"/>
</dbReference>
<dbReference type="EMBL" id="JAHQIW010003120">
    <property type="protein sequence ID" value="KAJ1357389.1"/>
    <property type="molecule type" value="Genomic_DNA"/>
</dbReference>
<evidence type="ECO:0000313" key="1">
    <source>
        <dbReference type="EMBL" id="KAJ1357389.1"/>
    </source>
</evidence>
<name>A0AAD5N4A5_PARTN</name>
<sequence>MDDNCKKRPMENVLGSAQFEKISRTSIQPIRQVKYSKTIVEDEYEETDRMQEILGSARKIVIPGCIK</sequence>